<keyword evidence="1" id="KW-0175">Coiled coil</keyword>
<comment type="caution">
    <text evidence="2">The sequence shown here is derived from an EMBL/GenBank/DDBJ whole genome shotgun (WGS) entry which is preliminary data.</text>
</comment>
<reference evidence="2 3" key="1">
    <citation type="submission" date="2021-09" db="EMBL/GenBank/DDBJ databases">
        <title>Genomic insights and catalytic innovation underlie evolution of tropane alkaloids biosynthesis.</title>
        <authorList>
            <person name="Wang Y.-J."/>
            <person name="Tian T."/>
            <person name="Huang J.-P."/>
            <person name="Huang S.-X."/>
        </authorList>
    </citation>
    <scope>NUCLEOTIDE SEQUENCE [LARGE SCALE GENOMIC DNA]</scope>
    <source>
        <strain evidence="2">KIB-2018</strain>
        <tissue evidence="2">Leaf</tissue>
    </source>
</reference>
<feature type="coiled-coil region" evidence="1">
    <location>
        <begin position="79"/>
        <end position="162"/>
    </location>
</feature>
<evidence type="ECO:0008006" key="4">
    <source>
        <dbReference type="Google" id="ProtNLM"/>
    </source>
</evidence>
<dbReference type="Proteomes" id="UP001159364">
    <property type="component" value="Linkage Group LG05"/>
</dbReference>
<protein>
    <recommendedName>
        <fullName evidence="4">Branchless trichome</fullName>
    </recommendedName>
</protein>
<evidence type="ECO:0000256" key="1">
    <source>
        <dbReference type="SAM" id="Coils"/>
    </source>
</evidence>
<accession>A0AAV8TDT5</accession>
<organism evidence="2 3">
    <name type="scientific">Erythroxylum novogranatense</name>
    <dbReference type="NCBI Taxonomy" id="1862640"/>
    <lineage>
        <taxon>Eukaryota</taxon>
        <taxon>Viridiplantae</taxon>
        <taxon>Streptophyta</taxon>
        <taxon>Embryophyta</taxon>
        <taxon>Tracheophyta</taxon>
        <taxon>Spermatophyta</taxon>
        <taxon>Magnoliopsida</taxon>
        <taxon>eudicotyledons</taxon>
        <taxon>Gunneridae</taxon>
        <taxon>Pentapetalae</taxon>
        <taxon>rosids</taxon>
        <taxon>fabids</taxon>
        <taxon>Malpighiales</taxon>
        <taxon>Erythroxylaceae</taxon>
        <taxon>Erythroxylum</taxon>
    </lineage>
</organism>
<evidence type="ECO:0000313" key="2">
    <source>
        <dbReference type="EMBL" id="KAJ8764942.1"/>
    </source>
</evidence>
<dbReference type="PANTHER" id="PTHR31071">
    <property type="entry name" value="GB|AAF24581.1"/>
    <property type="match status" value="1"/>
</dbReference>
<dbReference type="EMBL" id="JAIWQS010000005">
    <property type="protein sequence ID" value="KAJ8764942.1"/>
    <property type="molecule type" value="Genomic_DNA"/>
</dbReference>
<sequence length="344" mass="39787">MGEVTVMMISSPDNPMNESIPSELSTTLPSWKLYENPFYNFQRQLHQHYQSNKLNLHNQHLPISTRKLAASYRDLTFCGPEMENELDIARTQIKDLKAELEYERKARRKADIINKRLAKELAEERRGRRALEKVCEQLAREISSDKMEIENIKKEMDEERKMLRMAEVFREERVQIKLAEAKILFEEKLLELELEGNKQRAFGKSKTWKMEQISQEDEDHKMLELGTNASSNLPGKLTKFCFTDDNSGIDLRESAKAALREKYPSLGDNFSGASSIAAHRRASPEPENPHIRRGIKGFVEFPRVIRAVGSRNRPWGAKLECQKAQLRILLKHKHPIGSNNLVMS</sequence>
<keyword evidence="3" id="KW-1185">Reference proteome</keyword>
<dbReference type="InterPro" id="IPR043424">
    <property type="entry name" value="BLT-like"/>
</dbReference>
<name>A0AAV8TDT5_9ROSI</name>
<dbReference type="PANTHER" id="PTHR31071:SF39">
    <property type="entry name" value="PROTEIN BRANCHLESS TRICHOME"/>
    <property type="match status" value="1"/>
</dbReference>
<dbReference type="AlphaFoldDB" id="A0AAV8TDT5"/>
<gene>
    <name evidence="2" type="ORF">K2173_010407</name>
</gene>
<proteinExistence type="predicted"/>
<evidence type="ECO:0000313" key="3">
    <source>
        <dbReference type="Proteomes" id="UP001159364"/>
    </source>
</evidence>